<sequence>MNSAQWAGRSIFITGHTGFKGAWLCVLLERLGATVHGYALDTPDGFLFNRAGLSRIIETDARGDIRDVERLTAAIARAQPEIVLHLAAQSLVRESYLTPRETFSVNVDGTLSVLEAARAVDSVRAVVAVTTDKVYRNDEWHWGYREIDPLGGDDPYSASKAAAELAAHSFAVSYPRADFAIATARAGNVIGGGDATPDALVPELVGAFRAGRAPVIRRPGARRPWQHALEPLSGYLALAEALLDRPELHDTAWNFGPAAEDGLTVAEFAAELGAHWGEASDWTLDAEAGPHEAGLLMVDSARARAELGWRPRWRVQEAIAAVAEWEQAIDHGVEPLTVTRRQVEQYLVGQQLEASRR</sequence>
<keyword evidence="3" id="KW-1185">Reference proteome</keyword>
<dbReference type="Pfam" id="PF16363">
    <property type="entry name" value="GDP_Man_Dehyd"/>
    <property type="match status" value="1"/>
</dbReference>
<organism evidence="2 3">
    <name type="scientific">Gryllotalpicola reticulitermitis</name>
    <dbReference type="NCBI Taxonomy" id="1184153"/>
    <lineage>
        <taxon>Bacteria</taxon>
        <taxon>Bacillati</taxon>
        <taxon>Actinomycetota</taxon>
        <taxon>Actinomycetes</taxon>
        <taxon>Micrococcales</taxon>
        <taxon>Microbacteriaceae</taxon>
        <taxon>Gryllotalpicola</taxon>
    </lineage>
</organism>
<dbReference type="Gene3D" id="3.90.25.10">
    <property type="entry name" value="UDP-galactose 4-epimerase, domain 1"/>
    <property type="match status" value="1"/>
</dbReference>
<gene>
    <name evidence="2" type="primary">rfbG</name>
    <name evidence="2" type="ORF">ACFOYW_09895</name>
</gene>
<dbReference type="Proteomes" id="UP001595900">
    <property type="component" value="Unassembled WGS sequence"/>
</dbReference>
<evidence type="ECO:0000313" key="3">
    <source>
        <dbReference type="Proteomes" id="UP001595900"/>
    </source>
</evidence>
<dbReference type="EC" id="4.2.1.45" evidence="2"/>
<keyword evidence="2" id="KW-0456">Lyase</keyword>
<evidence type="ECO:0000259" key="1">
    <source>
        <dbReference type="Pfam" id="PF16363"/>
    </source>
</evidence>
<feature type="domain" description="NAD(P)-binding" evidence="1">
    <location>
        <begin position="12"/>
        <end position="320"/>
    </location>
</feature>
<reference evidence="3" key="1">
    <citation type="journal article" date="2019" name="Int. J. Syst. Evol. Microbiol.">
        <title>The Global Catalogue of Microorganisms (GCM) 10K type strain sequencing project: providing services to taxonomists for standard genome sequencing and annotation.</title>
        <authorList>
            <consortium name="The Broad Institute Genomics Platform"/>
            <consortium name="The Broad Institute Genome Sequencing Center for Infectious Disease"/>
            <person name="Wu L."/>
            <person name="Ma J."/>
        </authorList>
    </citation>
    <scope>NUCLEOTIDE SEQUENCE [LARGE SCALE GENOMIC DNA]</scope>
    <source>
        <strain evidence="3">CGMCC 1.10363</strain>
    </source>
</reference>
<dbReference type="InterPro" id="IPR016040">
    <property type="entry name" value="NAD(P)-bd_dom"/>
</dbReference>
<dbReference type="NCBIfam" id="TIGR02622">
    <property type="entry name" value="CDP_4_6_dhtase"/>
    <property type="match status" value="1"/>
</dbReference>
<dbReference type="InterPro" id="IPR036291">
    <property type="entry name" value="NAD(P)-bd_dom_sf"/>
</dbReference>
<name>A0ABV8Q5T5_9MICO</name>
<dbReference type="GO" id="GO:0047733">
    <property type="term" value="F:CDP-glucose 4,6-dehydratase activity"/>
    <property type="evidence" value="ECO:0007669"/>
    <property type="project" value="UniProtKB-EC"/>
</dbReference>
<dbReference type="Gene3D" id="3.40.50.720">
    <property type="entry name" value="NAD(P)-binding Rossmann-like Domain"/>
    <property type="match status" value="1"/>
</dbReference>
<evidence type="ECO:0000313" key="2">
    <source>
        <dbReference type="EMBL" id="MFC4243685.1"/>
    </source>
</evidence>
<dbReference type="SUPFAM" id="SSF51735">
    <property type="entry name" value="NAD(P)-binding Rossmann-fold domains"/>
    <property type="match status" value="1"/>
</dbReference>
<protein>
    <submittedName>
        <fullName evidence="2">CDP-glucose 4,6-dehydratase</fullName>
        <ecNumber evidence="2">4.2.1.45</ecNumber>
    </submittedName>
</protein>
<comment type="caution">
    <text evidence="2">The sequence shown here is derived from an EMBL/GenBank/DDBJ whole genome shotgun (WGS) entry which is preliminary data.</text>
</comment>
<dbReference type="EMBL" id="JBHSCN010000005">
    <property type="protein sequence ID" value="MFC4243685.1"/>
    <property type="molecule type" value="Genomic_DNA"/>
</dbReference>
<accession>A0ABV8Q5T5</accession>
<dbReference type="PANTHER" id="PTHR43000">
    <property type="entry name" value="DTDP-D-GLUCOSE 4,6-DEHYDRATASE-RELATED"/>
    <property type="match status" value="1"/>
</dbReference>
<dbReference type="InterPro" id="IPR013445">
    <property type="entry name" value="CDP_4_6_deHydtase"/>
</dbReference>
<dbReference type="RefSeq" id="WP_390228765.1">
    <property type="nucleotide sequence ID" value="NZ_JBHSCN010000005.1"/>
</dbReference>
<proteinExistence type="predicted"/>